<comment type="similarity">
    <text evidence="1">Belongs to the PPP phosphatase family.</text>
</comment>
<keyword evidence="2" id="KW-0812">Transmembrane</keyword>
<evidence type="ECO:0000313" key="5">
    <source>
        <dbReference type="Proteomes" id="UP001328107"/>
    </source>
</evidence>
<dbReference type="SUPFAM" id="SSF56300">
    <property type="entry name" value="Metallo-dependent phosphatases"/>
    <property type="match status" value="1"/>
</dbReference>
<dbReference type="InterPro" id="IPR004843">
    <property type="entry name" value="Calcineurin-like_PHP"/>
</dbReference>
<dbReference type="PANTHER" id="PTHR11668:SF491">
    <property type="entry name" value="SERINE_THREONINE-PROTEIN PHOSPHATASE"/>
    <property type="match status" value="1"/>
</dbReference>
<dbReference type="GO" id="GO:0004722">
    <property type="term" value="F:protein serine/threonine phosphatase activity"/>
    <property type="evidence" value="ECO:0007669"/>
    <property type="project" value="UniProtKB-EC"/>
</dbReference>
<dbReference type="GO" id="GO:0005737">
    <property type="term" value="C:cytoplasm"/>
    <property type="evidence" value="ECO:0007669"/>
    <property type="project" value="TreeGrafter"/>
</dbReference>
<keyword evidence="2" id="KW-0472">Membrane</keyword>
<keyword evidence="1" id="KW-0378">Hydrolase</keyword>
<feature type="non-terminal residue" evidence="4">
    <location>
        <position position="1"/>
    </location>
</feature>
<dbReference type="EC" id="3.1.3.16" evidence="1"/>
<keyword evidence="5" id="KW-1185">Reference proteome</keyword>
<dbReference type="InterPro" id="IPR006186">
    <property type="entry name" value="Ser/Thr-sp_prot-phosphatase"/>
</dbReference>
<evidence type="ECO:0000259" key="3">
    <source>
        <dbReference type="PROSITE" id="PS00125"/>
    </source>
</evidence>
<dbReference type="InterPro" id="IPR050341">
    <property type="entry name" value="PP1_catalytic_subunit"/>
</dbReference>
<dbReference type="PANTHER" id="PTHR11668">
    <property type="entry name" value="SERINE/THREONINE PROTEIN PHOSPHATASE"/>
    <property type="match status" value="1"/>
</dbReference>
<dbReference type="Proteomes" id="UP001328107">
    <property type="component" value="Unassembled WGS sequence"/>
</dbReference>
<reference evidence="5" key="1">
    <citation type="submission" date="2022-10" db="EMBL/GenBank/DDBJ databases">
        <title>Genome assembly of Pristionchus species.</title>
        <authorList>
            <person name="Yoshida K."/>
            <person name="Sommer R.J."/>
        </authorList>
    </citation>
    <scope>NUCLEOTIDE SEQUENCE [LARGE SCALE GENOMIC DNA]</scope>
    <source>
        <strain evidence="5">RS5460</strain>
    </source>
</reference>
<dbReference type="GO" id="GO:0005634">
    <property type="term" value="C:nucleus"/>
    <property type="evidence" value="ECO:0007669"/>
    <property type="project" value="TreeGrafter"/>
</dbReference>
<dbReference type="AlphaFoldDB" id="A0AAN4ZN83"/>
<accession>A0AAN4ZN83</accession>
<dbReference type="Gene3D" id="3.60.21.10">
    <property type="match status" value="1"/>
</dbReference>
<feature type="non-terminal residue" evidence="4">
    <location>
        <position position="213"/>
    </location>
</feature>
<dbReference type="EMBL" id="BTRK01000003">
    <property type="protein sequence ID" value="GMR43816.1"/>
    <property type="molecule type" value="Genomic_DNA"/>
</dbReference>
<evidence type="ECO:0000313" key="4">
    <source>
        <dbReference type="EMBL" id="GMR43816.1"/>
    </source>
</evidence>
<gene>
    <name evidence="4" type="ORF">PMAYCL1PPCAC_14011</name>
</gene>
<dbReference type="Pfam" id="PF00149">
    <property type="entry name" value="Metallophos"/>
    <property type="match status" value="1"/>
</dbReference>
<dbReference type="CDD" id="cd00144">
    <property type="entry name" value="MPP_PPP_family"/>
    <property type="match status" value="1"/>
</dbReference>
<name>A0AAN4ZN83_9BILA</name>
<evidence type="ECO:0000256" key="2">
    <source>
        <dbReference type="SAM" id="Phobius"/>
    </source>
</evidence>
<keyword evidence="2" id="KW-1133">Transmembrane helix</keyword>
<feature type="transmembrane region" description="Helical" evidence="2">
    <location>
        <begin position="177"/>
        <end position="200"/>
    </location>
</feature>
<dbReference type="PROSITE" id="PS00125">
    <property type="entry name" value="SER_THR_PHOSPHATASE"/>
    <property type="match status" value="1"/>
</dbReference>
<evidence type="ECO:0000256" key="1">
    <source>
        <dbReference type="RuleBase" id="RU004273"/>
    </source>
</evidence>
<feature type="domain" description="Serine/threonine specific protein phosphatases" evidence="3">
    <location>
        <begin position="146"/>
        <end position="151"/>
    </location>
</feature>
<protein>
    <recommendedName>
        <fullName evidence="1">Serine/threonine-protein phosphatase</fullName>
        <ecNumber evidence="1">3.1.3.16</ecNumber>
    </recommendedName>
</protein>
<dbReference type="PRINTS" id="PR00114">
    <property type="entry name" value="STPHPHTASE"/>
</dbReference>
<dbReference type="InterPro" id="IPR029052">
    <property type="entry name" value="Metallo-depent_PP-like"/>
</dbReference>
<comment type="caution">
    <text evidence="4">The sequence shown here is derived from an EMBL/GenBank/DDBJ whole genome shotgun (WGS) entry which is preliminary data.</text>
</comment>
<comment type="catalytic activity">
    <reaction evidence="1">
        <text>O-phospho-L-threonyl-[protein] + H2O = L-threonyl-[protein] + phosphate</text>
        <dbReference type="Rhea" id="RHEA:47004"/>
        <dbReference type="Rhea" id="RHEA-COMP:11060"/>
        <dbReference type="Rhea" id="RHEA-COMP:11605"/>
        <dbReference type="ChEBI" id="CHEBI:15377"/>
        <dbReference type="ChEBI" id="CHEBI:30013"/>
        <dbReference type="ChEBI" id="CHEBI:43474"/>
        <dbReference type="ChEBI" id="CHEBI:61977"/>
        <dbReference type="EC" id="3.1.3.16"/>
    </reaction>
</comment>
<dbReference type="SMART" id="SM00156">
    <property type="entry name" value="PP2Ac"/>
    <property type="match status" value="1"/>
</dbReference>
<organism evidence="4 5">
    <name type="scientific">Pristionchus mayeri</name>
    <dbReference type="NCBI Taxonomy" id="1317129"/>
    <lineage>
        <taxon>Eukaryota</taxon>
        <taxon>Metazoa</taxon>
        <taxon>Ecdysozoa</taxon>
        <taxon>Nematoda</taxon>
        <taxon>Chromadorea</taxon>
        <taxon>Rhabditida</taxon>
        <taxon>Rhabditina</taxon>
        <taxon>Diplogasteromorpha</taxon>
        <taxon>Diplogasteroidea</taxon>
        <taxon>Neodiplogasteridae</taxon>
        <taxon>Pristionchus</taxon>
    </lineage>
</organism>
<proteinExistence type="inferred from homology"/>
<sequence>GTNGPGWKNWEGPKRIKESILTPEETKKCQEIIARVFHPDTVDGVRIAFHPDDVIFVMRKVRKYLESEPLLIEDIPWPIQVVGDLHGQLYDLARVFDEDAVDGKPGWECSKYLFLGDYVDRGRHSLEIVMALFSLKMLYPDRIFLLRGNHEFVNVNIRYGFAIELDDRYKNQNTSDFLYFLINATFGFLSIAAIVGDTYFCAHGGISPMGFTR</sequence>